<sequence length="763" mass="88993">MTKNKWRIPTISTDMYAEEFANLLRDESNKTFFLQGKWGSGKTEYLKNVEKKAKDNLNFIYLELWKPNFNENLSKQLFDATHPKLAKRATIVGHTLVALTIVCSLILAIKGVISINLPNYAFTITTIIATVVINLFSLTKNKVINVDKILMSSSIKMLKGNPKICPNVLIIDDFDRLSQKTQGELYRLFNAIQQGRSSCRIIFVGNLNNIKDNKNNFLDKIIDQVIALPFVLNPQSFSNRLVEIISSNLNEDLSRVEIGKLFIYEHRTLREANHFLSYVEDEFCRQKKKGRVQTDQELLIIYLYLFHKDRYQKLYEDWQKEKNKKELSTIAYCMDSNNLTKTATKQDDEDELEQYINKILADTVKYPPEFQRHQVAYFLNEKSYIPTVNNLIISIQNDEIIKPLAYSKDSDQALYQEIFEFLSSVNLEDYIAEIIPQLAKAAIFAMHSEPRHEPNSLVMKILENCEIRIENSLPESSYDKRDSKPIKDILSEMHTIISNITKNLDIEMSLTEQFYIYRSCLLNFRSPESDYSVTRIFNSKNNRLISKYALTKYFSKKADEIENQKDFGKKLYDAEALLVQLCFFKPTSSNILDVSYYSLKIPPIKTKVAKIEQLADFEYVAFWDCYLGLGTRAKGERILNFEYKNEIYGDYVYDRYKKIKQAVCNLIQSNKSSELVDLFDSKEWFHFILRIAAITHQYDLQNISSQQTIFIHINQLLSSYKSTKAEAIIKHRKNSISNERLKEIMQKLLVNVANDPYWTKKIK</sequence>
<dbReference type="RefSeq" id="WP_046325823.1">
    <property type="nucleotide sequence ID" value="NZ_JBHTMT010000007.1"/>
</dbReference>
<dbReference type="Proteomes" id="UP000033531">
    <property type="component" value="Unassembled WGS sequence"/>
</dbReference>
<comment type="caution">
    <text evidence="3">The sequence shown here is derived from an EMBL/GenBank/DDBJ whole genome shotgun (WGS) entry which is preliminary data.</text>
</comment>
<keyword evidence="1" id="KW-1133">Transmembrane helix</keyword>
<evidence type="ECO:0000256" key="1">
    <source>
        <dbReference type="SAM" id="Phobius"/>
    </source>
</evidence>
<evidence type="ECO:0000313" key="4">
    <source>
        <dbReference type="Proteomes" id="UP000033531"/>
    </source>
</evidence>
<dbReference type="AlphaFoldDB" id="A0A0F4L8X5"/>
<dbReference type="HOGENOM" id="CLU_419657_0_0_9"/>
<organism evidence="3 4">
    <name type="scientific">Lactobacillus melliventris</name>
    <dbReference type="NCBI Taxonomy" id="1218507"/>
    <lineage>
        <taxon>Bacteria</taxon>
        <taxon>Bacillati</taxon>
        <taxon>Bacillota</taxon>
        <taxon>Bacilli</taxon>
        <taxon>Lactobacillales</taxon>
        <taxon>Lactobacillaceae</taxon>
        <taxon>Lactobacillus</taxon>
    </lineage>
</organism>
<reference evidence="3 4" key="1">
    <citation type="submission" date="2015-01" db="EMBL/GenBank/DDBJ databases">
        <title>Comparative genomics of the lactic acid bacteria isolated from the honey bee gut.</title>
        <authorList>
            <person name="Ellegaard K.M."/>
            <person name="Tamarit D."/>
            <person name="Javelind E."/>
            <person name="Olofsson T."/>
            <person name="Andersson S.G."/>
            <person name="Vasquez A."/>
        </authorList>
    </citation>
    <scope>NUCLEOTIDE SEQUENCE [LARGE SCALE GENOMIC DNA]</scope>
    <source>
        <strain evidence="3 4">Hma8</strain>
        <plasmid evidence="3">pHma8p1</plasmid>
    </source>
</reference>
<name>A0A0F4L8X5_9LACO</name>
<evidence type="ECO:0000313" key="3">
    <source>
        <dbReference type="EMBL" id="KJY54724.1"/>
    </source>
</evidence>
<keyword evidence="1" id="KW-0472">Membrane</keyword>
<dbReference type="InterPro" id="IPR027417">
    <property type="entry name" value="P-loop_NTPase"/>
</dbReference>
<geneLocation type="plasmid" evidence="3">
    <name>pHma8p1</name>
</geneLocation>
<gene>
    <name evidence="3" type="ORF">JF74_19020</name>
</gene>
<dbReference type="PATRIC" id="fig|1218507.3.peg.48"/>
<dbReference type="OrthoDB" id="2308880at2"/>
<dbReference type="InterPro" id="IPR011646">
    <property type="entry name" value="KAP_P-loop"/>
</dbReference>
<accession>A0A0F4L8X5</accession>
<proteinExistence type="predicted"/>
<keyword evidence="3" id="KW-0614">Plasmid</keyword>
<dbReference type="EMBL" id="JXLI01000019">
    <property type="protein sequence ID" value="KJY54724.1"/>
    <property type="molecule type" value="Genomic_DNA"/>
</dbReference>
<feature type="transmembrane region" description="Helical" evidence="1">
    <location>
        <begin position="91"/>
        <end position="113"/>
    </location>
</feature>
<dbReference type="Gene3D" id="3.40.50.300">
    <property type="entry name" value="P-loop containing nucleotide triphosphate hydrolases"/>
    <property type="match status" value="1"/>
</dbReference>
<protein>
    <recommendedName>
        <fullName evidence="2">KAP NTPase domain-containing protein</fullName>
    </recommendedName>
</protein>
<feature type="domain" description="KAP NTPase" evidence="2">
    <location>
        <begin position="15"/>
        <end position="236"/>
    </location>
</feature>
<evidence type="ECO:0000259" key="2">
    <source>
        <dbReference type="Pfam" id="PF07693"/>
    </source>
</evidence>
<dbReference type="SUPFAM" id="SSF52540">
    <property type="entry name" value="P-loop containing nucleoside triphosphate hydrolases"/>
    <property type="match status" value="1"/>
</dbReference>
<keyword evidence="1" id="KW-0812">Transmembrane</keyword>
<dbReference type="Pfam" id="PF07693">
    <property type="entry name" value="KAP_NTPase"/>
    <property type="match status" value="1"/>
</dbReference>